<evidence type="ECO:0000313" key="2">
    <source>
        <dbReference type="Proteomes" id="UP000630718"/>
    </source>
</evidence>
<organism evidence="1 2">
    <name type="scientific">Streptomyces fumanus</name>
    <dbReference type="NCBI Taxonomy" id="67302"/>
    <lineage>
        <taxon>Bacteria</taxon>
        <taxon>Bacillati</taxon>
        <taxon>Actinomycetota</taxon>
        <taxon>Actinomycetes</taxon>
        <taxon>Kitasatosporales</taxon>
        <taxon>Streptomycetaceae</taxon>
        <taxon>Streptomyces</taxon>
    </lineage>
</organism>
<dbReference type="Gene3D" id="3.40.50.150">
    <property type="entry name" value="Vaccinia Virus protein VP39"/>
    <property type="match status" value="1"/>
</dbReference>
<dbReference type="Pfam" id="PF05711">
    <property type="entry name" value="TylF"/>
    <property type="match status" value="1"/>
</dbReference>
<evidence type="ECO:0008006" key="3">
    <source>
        <dbReference type="Google" id="ProtNLM"/>
    </source>
</evidence>
<keyword evidence="2" id="KW-1185">Reference proteome</keyword>
<comment type="caution">
    <text evidence="1">The sequence shown here is derived from an EMBL/GenBank/DDBJ whole genome shotgun (WGS) entry which is preliminary data.</text>
</comment>
<dbReference type="PANTHER" id="PTHR40036:SF1">
    <property type="entry name" value="MACROCIN O-METHYLTRANSFERASE"/>
    <property type="match status" value="1"/>
</dbReference>
<dbReference type="Proteomes" id="UP000630718">
    <property type="component" value="Unassembled WGS sequence"/>
</dbReference>
<dbReference type="InterPro" id="IPR008884">
    <property type="entry name" value="TylF_MeTrfase"/>
</dbReference>
<dbReference type="SUPFAM" id="SSF53335">
    <property type="entry name" value="S-adenosyl-L-methionine-dependent methyltransferases"/>
    <property type="match status" value="1"/>
</dbReference>
<accession>A0A919AK65</accession>
<dbReference type="PANTHER" id="PTHR40036">
    <property type="entry name" value="MACROCIN O-METHYLTRANSFERASE"/>
    <property type="match status" value="1"/>
</dbReference>
<reference evidence="1" key="2">
    <citation type="submission" date="2020-09" db="EMBL/GenBank/DDBJ databases">
        <authorList>
            <person name="Sun Q."/>
            <person name="Ohkuma M."/>
        </authorList>
    </citation>
    <scope>NUCLEOTIDE SEQUENCE</scope>
    <source>
        <strain evidence="1">JCM 4477</strain>
    </source>
</reference>
<sequence length="222" mass="24974">MNITETIEFLRSNSLTFSGRPGKLEVVHDMAARVESAGVPGIFLEAGVAMGGSAIVIAQTKAADRPLRLYDVFAMMPAPGDQDDAKSHADHQALLNQVIEREQDRIYHQHVDDLLAFTRENMRRAGVDPEKSRITFVKGLYEDTLVVEEPVAFAHIDCDWYDSVRLCIERIADRVSVGGIILFDDYVVYSGCRKAVHQWLGRDERYRVIHADRTLAAQRTSE</sequence>
<gene>
    <name evidence="1" type="ORF">GCM10018772_38470</name>
</gene>
<dbReference type="RefSeq" id="WP_190205561.1">
    <property type="nucleotide sequence ID" value="NZ_BNBI01000008.1"/>
</dbReference>
<protein>
    <recommendedName>
        <fullName evidence="3">Asparagine synthase</fullName>
    </recommendedName>
</protein>
<name>A0A919AK65_9ACTN</name>
<dbReference type="InterPro" id="IPR029063">
    <property type="entry name" value="SAM-dependent_MTases_sf"/>
</dbReference>
<reference evidence="1" key="1">
    <citation type="journal article" date="2014" name="Int. J. Syst. Evol. Microbiol.">
        <title>Complete genome sequence of Corynebacterium casei LMG S-19264T (=DSM 44701T), isolated from a smear-ripened cheese.</title>
        <authorList>
            <consortium name="US DOE Joint Genome Institute (JGI-PGF)"/>
            <person name="Walter F."/>
            <person name="Albersmeier A."/>
            <person name="Kalinowski J."/>
            <person name="Ruckert C."/>
        </authorList>
    </citation>
    <scope>NUCLEOTIDE SEQUENCE</scope>
    <source>
        <strain evidence="1">JCM 4477</strain>
    </source>
</reference>
<evidence type="ECO:0000313" key="1">
    <source>
        <dbReference type="EMBL" id="GHF09854.1"/>
    </source>
</evidence>
<proteinExistence type="predicted"/>
<dbReference type="AlphaFoldDB" id="A0A919AK65"/>
<dbReference type="EMBL" id="BNBI01000008">
    <property type="protein sequence ID" value="GHF09854.1"/>
    <property type="molecule type" value="Genomic_DNA"/>
</dbReference>